<evidence type="ECO:0000313" key="2">
    <source>
        <dbReference type="EMBL" id="CAE7720751.1"/>
    </source>
</evidence>
<dbReference type="OrthoDB" id="423529at2759"/>
<name>A0A812X6C6_9DINO</name>
<reference evidence="2" key="1">
    <citation type="submission" date="2021-02" db="EMBL/GenBank/DDBJ databases">
        <authorList>
            <person name="Dougan E. K."/>
            <person name="Rhodes N."/>
            <person name="Thang M."/>
            <person name="Chan C."/>
        </authorList>
    </citation>
    <scope>NUCLEOTIDE SEQUENCE</scope>
</reference>
<comment type="caution">
    <text evidence="2">The sequence shown here is derived from an EMBL/GenBank/DDBJ whole genome shotgun (WGS) entry which is preliminary data.</text>
</comment>
<accession>A0A812X6C6</accession>
<evidence type="ECO:0000313" key="3">
    <source>
        <dbReference type="Proteomes" id="UP000601435"/>
    </source>
</evidence>
<dbReference type="EMBL" id="CAJNJA010036455">
    <property type="protein sequence ID" value="CAE7720751.1"/>
    <property type="molecule type" value="Genomic_DNA"/>
</dbReference>
<dbReference type="AlphaFoldDB" id="A0A812X6C6"/>
<organism evidence="2 3">
    <name type="scientific">Symbiodinium necroappetens</name>
    <dbReference type="NCBI Taxonomy" id="1628268"/>
    <lineage>
        <taxon>Eukaryota</taxon>
        <taxon>Sar</taxon>
        <taxon>Alveolata</taxon>
        <taxon>Dinophyceae</taxon>
        <taxon>Suessiales</taxon>
        <taxon>Symbiodiniaceae</taxon>
        <taxon>Symbiodinium</taxon>
    </lineage>
</organism>
<dbReference type="Proteomes" id="UP000601435">
    <property type="component" value="Unassembled WGS sequence"/>
</dbReference>
<keyword evidence="3" id="KW-1185">Reference proteome</keyword>
<evidence type="ECO:0000256" key="1">
    <source>
        <dbReference type="SAM" id="MobiDB-lite"/>
    </source>
</evidence>
<protein>
    <submittedName>
        <fullName evidence="2">Uncharacterized protein</fullName>
    </submittedName>
</protein>
<proteinExistence type="predicted"/>
<gene>
    <name evidence="2" type="ORF">SNEC2469_LOCUS20779</name>
</gene>
<sequence>MSQHSNVGRVPHGLPRILPRDGSWSDASSVPGRRAGDHYEAFVRERLTGSYEKQDAARFIADLGDRQCQMLNELWTQAMTISEESTERLWDLLKPDEKEAVAGRHSAVADIITEAEVNVKELLGSKAEVLLGPECVLAGAIVEVTVNAALFYIKCHQLERLLMVAEKSSGKTHPAAALVVNKKPIKCAGQWSRAIAIFPTLSRLHNDGRFSLVYCPHGLSYDEYEDMRSSKDAEISSKDAEISSKDAEISSNRAEIKLRDVVIFLLICYIALKFYIRPTASREDL</sequence>
<feature type="region of interest" description="Disordered" evidence="1">
    <location>
        <begin position="1"/>
        <end position="32"/>
    </location>
</feature>